<dbReference type="SUPFAM" id="SSF53720">
    <property type="entry name" value="ALDH-like"/>
    <property type="match status" value="1"/>
</dbReference>
<comment type="caution">
    <text evidence="4">The sequence shown here is derived from an EMBL/GenBank/DDBJ whole genome shotgun (WGS) entry which is preliminary data.</text>
</comment>
<dbReference type="InterPro" id="IPR050485">
    <property type="entry name" value="Proline_metab_enzyme"/>
</dbReference>
<keyword evidence="5" id="KW-1185">Reference proteome</keyword>
<dbReference type="InterPro" id="IPR016161">
    <property type="entry name" value="Ald_DH/histidinol_DH"/>
</dbReference>
<evidence type="ECO:0000313" key="4">
    <source>
        <dbReference type="EMBL" id="TWH78041.1"/>
    </source>
</evidence>
<name>A0A562J4A9_9BACI</name>
<dbReference type="PANTHER" id="PTHR42862:SF1">
    <property type="entry name" value="DELTA-1-PYRROLINE-5-CARBOXYLATE DEHYDROGENASE 2, ISOFORM A-RELATED"/>
    <property type="match status" value="1"/>
</dbReference>
<organism evidence="4 5">
    <name type="scientific">Cytobacillus oceanisediminis</name>
    <dbReference type="NCBI Taxonomy" id="665099"/>
    <lineage>
        <taxon>Bacteria</taxon>
        <taxon>Bacillati</taxon>
        <taxon>Bacillota</taxon>
        <taxon>Bacilli</taxon>
        <taxon>Bacillales</taxon>
        <taxon>Bacillaceae</taxon>
        <taxon>Cytobacillus</taxon>
    </lineage>
</organism>
<dbReference type="InterPro" id="IPR016162">
    <property type="entry name" value="Ald_DH_N"/>
</dbReference>
<dbReference type="Proteomes" id="UP000318667">
    <property type="component" value="Unassembled WGS sequence"/>
</dbReference>
<feature type="non-terminal residue" evidence="4">
    <location>
        <position position="198"/>
    </location>
</feature>
<evidence type="ECO:0000256" key="1">
    <source>
        <dbReference type="ARBA" id="ARBA00023002"/>
    </source>
</evidence>
<evidence type="ECO:0000256" key="2">
    <source>
        <dbReference type="ARBA" id="ARBA00023027"/>
    </source>
</evidence>
<reference evidence="4 5" key="1">
    <citation type="journal article" date="2015" name="Stand. Genomic Sci.">
        <title>Genomic Encyclopedia of Bacterial and Archaeal Type Strains, Phase III: the genomes of soil and plant-associated and newly described type strains.</title>
        <authorList>
            <person name="Whitman W.B."/>
            <person name="Woyke T."/>
            <person name="Klenk H.P."/>
            <person name="Zhou Y."/>
            <person name="Lilburn T.G."/>
            <person name="Beck B.J."/>
            <person name="De Vos P."/>
            <person name="Vandamme P."/>
            <person name="Eisen J.A."/>
            <person name="Garrity G."/>
            <person name="Hugenholtz P."/>
            <person name="Kyrpides N.C."/>
        </authorList>
    </citation>
    <scope>NUCLEOTIDE SEQUENCE [LARGE SCALE GENOMIC DNA]</scope>
    <source>
        <strain evidence="4 5">CGMCC 1.10115</strain>
    </source>
</reference>
<accession>A0A562J4A9</accession>
<keyword evidence="2" id="KW-0520">NAD</keyword>
<dbReference type="PANTHER" id="PTHR42862">
    <property type="entry name" value="DELTA-1-PYRROLINE-5-CARBOXYLATE DEHYDROGENASE 1, ISOFORM A-RELATED"/>
    <property type="match status" value="1"/>
</dbReference>
<dbReference type="GO" id="GO:0003842">
    <property type="term" value="F:L-glutamate gamma-semialdehyde dehydrogenase activity"/>
    <property type="evidence" value="ECO:0007669"/>
    <property type="project" value="TreeGrafter"/>
</dbReference>
<dbReference type="EMBL" id="VLKI01000034">
    <property type="protein sequence ID" value="TWH78041.1"/>
    <property type="molecule type" value="Genomic_DNA"/>
</dbReference>
<gene>
    <name evidence="4" type="ORF">IQ19_05456</name>
</gene>
<dbReference type="Pfam" id="PF00171">
    <property type="entry name" value="Aldedh"/>
    <property type="match status" value="1"/>
</dbReference>
<proteinExistence type="predicted"/>
<dbReference type="GeneID" id="65406517"/>
<protein>
    <submittedName>
        <fullName evidence="4">Aldehyde dehydrogenase family protein</fullName>
    </submittedName>
</protein>
<dbReference type="RefSeq" id="WP_144546639.1">
    <property type="nucleotide sequence ID" value="NZ_VLKI01000034.1"/>
</dbReference>
<sequence>MVQPYKHEPFTNFKEDDNREAYLKGLQTVESYLGQDYDLLIGGERVSTEDKIVSINPSNKEEIVGRVSKANREHAEKAMQAAVEAFKTWRKVKPETRADVLFKAAAIIRRRKHEFSALLAKEAGKPWNEADADTAEAIDFLEYYARQVLRIKDGVPVNSRPNEYNRYDYIPLGVGIIISPWNFPLAIMAGTTVAAIVA</sequence>
<dbReference type="AlphaFoldDB" id="A0A562J4A9"/>
<feature type="domain" description="Aldehyde dehydrogenase" evidence="3">
    <location>
        <begin position="49"/>
        <end position="198"/>
    </location>
</feature>
<evidence type="ECO:0000313" key="5">
    <source>
        <dbReference type="Proteomes" id="UP000318667"/>
    </source>
</evidence>
<evidence type="ECO:0000259" key="3">
    <source>
        <dbReference type="Pfam" id="PF00171"/>
    </source>
</evidence>
<dbReference type="InterPro" id="IPR015590">
    <property type="entry name" value="Aldehyde_DH_dom"/>
</dbReference>
<dbReference type="GO" id="GO:0009898">
    <property type="term" value="C:cytoplasmic side of plasma membrane"/>
    <property type="evidence" value="ECO:0007669"/>
    <property type="project" value="TreeGrafter"/>
</dbReference>
<dbReference type="GO" id="GO:0010133">
    <property type="term" value="P:L-proline catabolic process to L-glutamate"/>
    <property type="evidence" value="ECO:0007669"/>
    <property type="project" value="TreeGrafter"/>
</dbReference>
<dbReference type="Gene3D" id="3.40.605.10">
    <property type="entry name" value="Aldehyde Dehydrogenase, Chain A, domain 1"/>
    <property type="match status" value="1"/>
</dbReference>
<dbReference type="OrthoDB" id="9762913at2"/>
<keyword evidence="1" id="KW-0560">Oxidoreductase</keyword>